<feature type="compositionally biased region" description="Basic and acidic residues" evidence="1">
    <location>
        <begin position="61"/>
        <end position="79"/>
    </location>
</feature>
<evidence type="ECO:0000256" key="1">
    <source>
        <dbReference type="SAM" id="MobiDB-lite"/>
    </source>
</evidence>
<dbReference type="EMBL" id="JBBNAF010000005">
    <property type="protein sequence ID" value="KAK9142784.1"/>
    <property type="molecule type" value="Genomic_DNA"/>
</dbReference>
<sequence length="79" mass="8645">MKEWMAFWTPFSPSLPTSLPLSHGKIWLGERMARSGHLSQLDLAGREKDEGAKGCPSSMPQRDRSSATVKDGGDLGSDR</sequence>
<name>A0AAP0JZS6_9MAGN</name>
<dbReference type="Proteomes" id="UP001420932">
    <property type="component" value="Unassembled WGS sequence"/>
</dbReference>
<reference evidence="2 3" key="1">
    <citation type="submission" date="2024-01" db="EMBL/GenBank/DDBJ databases">
        <title>Genome assemblies of Stephania.</title>
        <authorList>
            <person name="Yang L."/>
        </authorList>
    </citation>
    <scope>NUCLEOTIDE SEQUENCE [LARGE SCALE GENOMIC DNA]</scope>
    <source>
        <strain evidence="2">YNDBR</strain>
        <tissue evidence="2">Leaf</tissue>
    </source>
</reference>
<gene>
    <name evidence="2" type="ORF">Syun_012184</name>
</gene>
<evidence type="ECO:0000313" key="2">
    <source>
        <dbReference type="EMBL" id="KAK9142784.1"/>
    </source>
</evidence>
<comment type="caution">
    <text evidence="2">The sequence shown here is derived from an EMBL/GenBank/DDBJ whole genome shotgun (WGS) entry which is preliminary data.</text>
</comment>
<keyword evidence="3" id="KW-1185">Reference proteome</keyword>
<accession>A0AAP0JZS6</accession>
<feature type="region of interest" description="Disordered" evidence="1">
    <location>
        <begin position="39"/>
        <end position="79"/>
    </location>
</feature>
<dbReference type="AlphaFoldDB" id="A0AAP0JZS6"/>
<evidence type="ECO:0000313" key="3">
    <source>
        <dbReference type="Proteomes" id="UP001420932"/>
    </source>
</evidence>
<proteinExistence type="predicted"/>
<protein>
    <submittedName>
        <fullName evidence="2">Uncharacterized protein</fullName>
    </submittedName>
</protein>
<organism evidence="2 3">
    <name type="scientific">Stephania yunnanensis</name>
    <dbReference type="NCBI Taxonomy" id="152371"/>
    <lineage>
        <taxon>Eukaryota</taxon>
        <taxon>Viridiplantae</taxon>
        <taxon>Streptophyta</taxon>
        <taxon>Embryophyta</taxon>
        <taxon>Tracheophyta</taxon>
        <taxon>Spermatophyta</taxon>
        <taxon>Magnoliopsida</taxon>
        <taxon>Ranunculales</taxon>
        <taxon>Menispermaceae</taxon>
        <taxon>Menispermoideae</taxon>
        <taxon>Cissampelideae</taxon>
        <taxon>Stephania</taxon>
    </lineage>
</organism>